<dbReference type="AlphaFoldDB" id="A0A3G2JLI7"/>
<dbReference type="KEGG" id="sdd:D9753_34820"/>
<dbReference type="GO" id="GO:0016877">
    <property type="term" value="F:ligase activity, forming carbon-sulfur bonds"/>
    <property type="evidence" value="ECO:0007669"/>
    <property type="project" value="UniProtKB-ARBA"/>
</dbReference>
<dbReference type="InterPro" id="IPR025110">
    <property type="entry name" value="AMP-bd_C"/>
</dbReference>
<dbReference type="Proteomes" id="UP000268329">
    <property type="component" value="Chromosome"/>
</dbReference>
<organism evidence="3 4">
    <name type="scientific">Streptomyces dangxiongensis</name>
    <dbReference type="NCBI Taxonomy" id="1442032"/>
    <lineage>
        <taxon>Bacteria</taxon>
        <taxon>Bacillati</taxon>
        <taxon>Actinomycetota</taxon>
        <taxon>Actinomycetes</taxon>
        <taxon>Kitasatosporales</taxon>
        <taxon>Streptomycetaceae</taxon>
        <taxon>Streptomyces</taxon>
    </lineage>
</organism>
<keyword evidence="4" id="KW-1185">Reference proteome</keyword>
<feature type="domain" description="AMP-binding enzyme C-terminal" evidence="2">
    <location>
        <begin position="454"/>
        <end position="530"/>
    </location>
</feature>
<dbReference type="PROSITE" id="PS00455">
    <property type="entry name" value="AMP_BINDING"/>
    <property type="match status" value="1"/>
</dbReference>
<dbReference type="Gene3D" id="3.30.300.30">
    <property type="match status" value="1"/>
</dbReference>
<sequence>MPSAPFPLPDDHKQSAAPSHAPYESYVEHLLAVLGRHPERPAVATQDGTSVLAGRLRDSILQVAAGLTALGIRRGQTVTLLTGNRPEALAVRYAANLLGARVVFLSHGQATAVHAAILDSTGTALLVLDPELRTAAAALLRTTGVPLVRTLGPTGDNEDAFGGNLMKDAAHHRPRPLRGRAHPKDDWCIRHTGGTTGIPKGIRMAHGPYRDLLIRSAAALSPDERPRLLACTPLAHMAGILTDIALLAGGSVVMHDSFDPARVLAALSEERITDLWLLPALLYDLLDHPHLAETDTSTLRRIVYGGTPVASSRLAQAQAAFGPVLHGSYGQTEAGCITELLPGEHGRVRDAAEAAPHGSSRVSVGRPAAGVRIEIRDPAGHVLPTGATGEIHVRTPMMMSGYWRRPELTAEVLNDGWIRTGDIGHQDAEDYLYLVGRVQETVIVVGGHIYPADVEDVLFTHPGIAQCAVFGVPDGQGTEQLHVAVVPASAGQPVSLPHDVREFIIQRRGAMYTPTAVHLVDHIPLTGVGKPDKNRLREVLGLTGEAAGSGVRGTGVTSP</sequence>
<dbReference type="RefSeq" id="WP_121790630.1">
    <property type="nucleotide sequence ID" value="NZ_CP033073.1"/>
</dbReference>
<name>A0A3G2JLI7_9ACTN</name>
<dbReference type="InterPro" id="IPR000873">
    <property type="entry name" value="AMP-dep_synth/lig_dom"/>
</dbReference>
<evidence type="ECO:0000259" key="1">
    <source>
        <dbReference type="Pfam" id="PF00501"/>
    </source>
</evidence>
<evidence type="ECO:0000313" key="3">
    <source>
        <dbReference type="EMBL" id="AYN43204.1"/>
    </source>
</evidence>
<dbReference type="Gene3D" id="3.40.50.12780">
    <property type="entry name" value="N-terminal domain of ligase-like"/>
    <property type="match status" value="1"/>
</dbReference>
<dbReference type="Pfam" id="PF00501">
    <property type="entry name" value="AMP-binding"/>
    <property type="match status" value="1"/>
</dbReference>
<keyword evidence="3" id="KW-0436">Ligase</keyword>
<gene>
    <name evidence="3" type="ORF">D9753_34820</name>
</gene>
<dbReference type="InterPro" id="IPR045851">
    <property type="entry name" value="AMP-bd_C_sf"/>
</dbReference>
<protein>
    <submittedName>
        <fullName evidence="3">Fatty acid--CoA ligase</fullName>
    </submittedName>
</protein>
<feature type="domain" description="AMP-dependent synthetase/ligase" evidence="1">
    <location>
        <begin position="35"/>
        <end position="403"/>
    </location>
</feature>
<dbReference type="InterPro" id="IPR042099">
    <property type="entry name" value="ANL_N_sf"/>
</dbReference>
<dbReference type="PANTHER" id="PTHR43767">
    <property type="entry name" value="LONG-CHAIN-FATTY-ACID--COA LIGASE"/>
    <property type="match status" value="1"/>
</dbReference>
<dbReference type="Pfam" id="PF13193">
    <property type="entry name" value="AMP-binding_C"/>
    <property type="match status" value="1"/>
</dbReference>
<proteinExistence type="predicted"/>
<dbReference type="PANTHER" id="PTHR43767:SF7">
    <property type="entry name" value="MEDIUM_LONG-CHAIN-FATTY-ACID--COA LIGASE FADD8"/>
    <property type="match status" value="1"/>
</dbReference>
<accession>A0A3G2JLI7</accession>
<dbReference type="InterPro" id="IPR050237">
    <property type="entry name" value="ATP-dep_AMP-bd_enzyme"/>
</dbReference>
<dbReference type="SUPFAM" id="SSF56801">
    <property type="entry name" value="Acetyl-CoA synthetase-like"/>
    <property type="match status" value="1"/>
</dbReference>
<reference evidence="3 4" key="1">
    <citation type="submission" date="2018-10" db="EMBL/GenBank/DDBJ databases">
        <title>The genome of Streptomyces dangxiongensis Z022.</title>
        <authorList>
            <person name="Zhang B."/>
        </authorList>
    </citation>
    <scope>NUCLEOTIDE SEQUENCE [LARGE SCALE GENOMIC DNA]</scope>
    <source>
        <strain evidence="3 4">Z022</strain>
    </source>
</reference>
<dbReference type="EMBL" id="CP033073">
    <property type="protein sequence ID" value="AYN43204.1"/>
    <property type="molecule type" value="Genomic_DNA"/>
</dbReference>
<evidence type="ECO:0000313" key="4">
    <source>
        <dbReference type="Proteomes" id="UP000268329"/>
    </source>
</evidence>
<dbReference type="InterPro" id="IPR020845">
    <property type="entry name" value="AMP-binding_CS"/>
</dbReference>
<dbReference type="CDD" id="cd04433">
    <property type="entry name" value="AFD_class_I"/>
    <property type="match status" value="1"/>
</dbReference>
<evidence type="ECO:0000259" key="2">
    <source>
        <dbReference type="Pfam" id="PF13193"/>
    </source>
</evidence>
<dbReference type="OrthoDB" id="9803968at2"/>